<protein>
    <submittedName>
        <fullName evidence="1">Uncharacterized protein</fullName>
    </submittedName>
</protein>
<sequence>MSGPAQKLRMFLYNLKCDAVFLLGHIVPREKGLWVFGSWFGLKYWGNSRFFYEYVRRNHPEIRAVWLTRNPLVLHYLLEHGYEVYDAHSFKAVMLTLRAECCCISHNLYDINEYAGGALPVIQLRRGTPFLYVEAGEHRLKKGFFHTFRKWMRFPLYKECINHWRREFVIASSEKVKSIYEQYFRVPSANIAVTGYPRTDMLYHHNRLASSVQEKLDLIHAENGYAGIYVPHDDCESFINRADSINAELKKARITLFLKFYVRPSTENLNKLKFLSNIAIIPDDCVNDDVFPLLPSMDFFLTDYASMFLDFLLLGKPVLFTPFEKSLSFFYEYDDVAPGKKIAAWQDLVPTLKAVVSNPQEYEAQRERVCAEFHAFRDSQSCKRVFDSVIAYLKEV</sequence>
<evidence type="ECO:0000313" key="1">
    <source>
        <dbReference type="EMBL" id="RJP59535.1"/>
    </source>
</evidence>
<dbReference type="PANTHER" id="PTHR37316">
    <property type="entry name" value="TEICHOIC ACID GLYCEROL-PHOSPHATE PRIMASE"/>
    <property type="match status" value="1"/>
</dbReference>
<dbReference type="InterPro" id="IPR043149">
    <property type="entry name" value="TagF_N"/>
</dbReference>
<dbReference type="PANTHER" id="PTHR37316:SF3">
    <property type="entry name" value="TEICHOIC ACID GLYCEROL-PHOSPHATE TRANSFERASE"/>
    <property type="match status" value="1"/>
</dbReference>
<gene>
    <name evidence="1" type="ORF">C4541_05790</name>
</gene>
<organism evidence="1 2">
    <name type="scientific">Candidatus Auribacter fodinae</name>
    <dbReference type="NCBI Taxonomy" id="2093366"/>
    <lineage>
        <taxon>Bacteria</taxon>
        <taxon>Pseudomonadati</taxon>
        <taxon>Candidatus Auribacterota</taxon>
        <taxon>Candidatus Auribacteria</taxon>
        <taxon>Candidatus Auribacterales</taxon>
        <taxon>Candidatus Auribacteraceae</taxon>
        <taxon>Candidatus Auribacter</taxon>
    </lineage>
</organism>
<reference evidence="1 2" key="1">
    <citation type="journal article" date="2017" name="ISME J.">
        <title>Energy and carbon metabolisms in a deep terrestrial subsurface fluid microbial community.</title>
        <authorList>
            <person name="Momper L."/>
            <person name="Jungbluth S.P."/>
            <person name="Lee M.D."/>
            <person name="Amend J.P."/>
        </authorList>
    </citation>
    <scope>NUCLEOTIDE SEQUENCE [LARGE SCALE GENOMIC DNA]</scope>
    <source>
        <strain evidence="1">SURF_26</strain>
    </source>
</reference>
<dbReference type="GO" id="GO:0047355">
    <property type="term" value="F:CDP-glycerol glycerophosphotransferase activity"/>
    <property type="evidence" value="ECO:0007669"/>
    <property type="project" value="InterPro"/>
</dbReference>
<proteinExistence type="predicted"/>
<comment type="caution">
    <text evidence="1">The sequence shown here is derived from an EMBL/GenBank/DDBJ whole genome shotgun (WGS) entry which is preliminary data.</text>
</comment>
<dbReference type="GO" id="GO:0016020">
    <property type="term" value="C:membrane"/>
    <property type="evidence" value="ECO:0007669"/>
    <property type="project" value="InterPro"/>
</dbReference>
<evidence type="ECO:0000313" key="2">
    <source>
        <dbReference type="Proteomes" id="UP000266426"/>
    </source>
</evidence>
<dbReference type="InterPro" id="IPR051612">
    <property type="entry name" value="Teichoic_Acid_Biosynth"/>
</dbReference>
<dbReference type="AlphaFoldDB" id="A0A3A4R0A3"/>
<dbReference type="Gene3D" id="3.40.50.11820">
    <property type="match status" value="1"/>
</dbReference>
<name>A0A3A4R0A3_9BACT</name>
<dbReference type="InterPro" id="IPR007554">
    <property type="entry name" value="Glycerophosphate_synth"/>
</dbReference>
<dbReference type="Proteomes" id="UP000266426">
    <property type="component" value="Unassembled WGS sequence"/>
</dbReference>
<dbReference type="Pfam" id="PF04464">
    <property type="entry name" value="Glyphos_transf"/>
    <property type="match status" value="1"/>
</dbReference>
<accession>A0A3A4R0A3</accession>
<dbReference type="SUPFAM" id="SSF53756">
    <property type="entry name" value="UDP-Glycosyltransferase/glycogen phosphorylase"/>
    <property type="match status" value="1"/>
</dbReference>
<dbReference type="EMBL" id="QZJZ01000047">
    <property type="protein sequence ID" value="RJP59535.1"/>
    <property type="molecule type" value="Genomic_DNA"/>
</dbReference>